<keyword evidence="2 3" id="KW-0808">Transferase</keyword>
<gene>
    <name evidence="3" type="ORF">KDAU_17440</name>
</gene>
<protein>
    <submittedName>
        <fullName evidence="3">Methyltransferase</fullName>
    </submittedName>
</protein>
<comment type="caution">
    <text evidence="3">The sequence shown here is derived from an EMBL/GenBank/DDBJ whole genome shotgun (WGS) entry which is preliminary data.</text>
</comment>
<sequence>MRVVTGEAKGKKLKSPKTIGTRPIMDRVKTALFDILADEVTDARFLDLFAGTGGVGIEALSRGAARATFIEMNPKIVRLVRENLQITGLTAHAETLQGDSFKFLQAHQTQPLPPTHGNERRAYFPAPAQGQPRVYDIIYIAPPQYEEMAARALGLVDSSKLWEDNTVVIVQIHPKERPGVAGIECHNFVLTDERRYGSTLLMFYRHQNA</sequence>
<keyword evidence="1 3" id="KW-0489">Methyltransferase</keyword>
<dbReference type="PIRSF" id="PIRSF004553">
    <property type="entry name" value="CHP00095"/>
    <property type="match status" value="1"/>
</dbReference>
<dbReference type="RefSeq" id="WP_126595573.1">
    <property type="nucleotide sequence ID" value="NZ_BIFQ01000001.1"/>
</dbReference>
<evidence type="ECO:0000256" key="2">
    <source>
        <dbReference type="ARBA" id="ARBA00022679"/>
    </source>
</evidence>
<dbReference type="OrthoDB" id="9803017at2"/>
<proteinExistence type="predicted"/>
<dbReference type="InterPro" id="IPR029063">
    <property type="entry name" value="SAM-dependent_MTases_sf"/>
</dbReference>
<dbReference type="CDD" id="cd02440">
    <property type="entry name" value="AdoMet_MTases"/>
    <property type="match status" value="1"/>
</dbReference>
<accession>A0A401ZC31</accession>
<organism evidence="3 4">
    <name type="scientific">Dictyobacter aurantiacus</name>
    <dbReference type="NCBI Taxonomy" id="1936993"/>
    <lineage>
        <taxon>Bacteria</taxon>
        <taxon>Bacillati</taxon>
        <taxon>Chloroflexota</taxon>
        <taxon>Ktedonobacteria</taxon>
        <taxon>Ktedonobacterales</taxon>
        <taxon>Dictyobacteraceae</taxon>
        <taxon>Dictyobacter</taxon>
    </lineage>
</organism>
<dbReference type="SUPFAM" id="SSF53335">
    <property type="entry name" value="S-adenosyl-L-methionine-dependent methyltransferases"/>
    <property type="match status" value="1"/>
</dbReference>
<reference evidence="4" key="1">
    <citation type="submission" date="2018-12" db="EMBL/GenBank/DDBJ databases">
        <title>Tengunoibacter tsumagoiensis gen. nov., sp. nov., Dictyobacter kobayashii sp. nov., D. alpinus sp. nov., and D. joshuensis sp. nov. and description of Dictyobacteraceae fam. nov. within the order Ktedonobacterales isolated from Tengu-no-mugimeshi.</title>
        <authorList>
            <person name="Wang C.M."/>
            <person name="Zheng Y."/>
            <person name="Sakai Y."/>
            <person name="Toyoda A."/>
            <person name="Minakuchi Y."/>
            <person name="Abe K."/>
            <person name="Yokota A."/>
            <person name="Yabe S."/>
        </authorList>
    </citation>
    <scope>NUCLEOTIDE SEQUENCE [LARGE SCALE GENOMIC DNA]</scope>
    <source>
        <strain evidence="4">S-27</strain>
    </source>
</reference>
<dbReference type="Proteomes" id="UP000287224">
    <property type="component" value="Unassembled WGS sequence"/>
</dbReference>
<keyword evidence="4" id="KW-1185">Reference proteome</keyword>
<dbReference type="GO" id="GO:0031167">
    <property type="term" value="P:rRNA methylation"/>
    <property type="evidence" value="ECO:0007669"/>
    <property type="project" value="InterPro"/>
</dbReference>
<dbReference type="Gene3D" id="3.40.50.150">
    <property type="entry name" value="Vaccinia Virus protein VP39"/>
    <property type="match status" value="1"/>
</dbReference>
<dbReference type="AlphaFoldDB" id="A0A401ZC31"/>
<dbReference type="PANTHER" id="PTHR43542">
    <property type="entry name" value="METHYLTRANSFERASE"/>
    <property type="match status" value="1"/>
</dbReference>
<dbReference type="InterPro" id="IPR004398">
    <property type="entry name" value="RNA_MeTrfase_RsmD"/>
</dbReference>
<evidence type="ECO:0000313" key="4">
    <source>
        <dbReference type="Proteomes" id="UP000287224"/>
    </source>
</evidence>
<dbReference type="PANTHER" id="PTHR43542:SF1">
    <property type="entry name" value="METHYLTRANSFERASE"/>
    <property type="match status" value="1"/>
</dbReference>
<name>A0A401ZC31_9CHLR</name>
<dbReference type="GO" id="GO:0008168">
    <property type="term" value="F:methyltransferase activity"/>
    <property type="evidence" value="ECO:0007669"/>
    <property type="project" value="UniProtKB-KW"/>
</dbReference>
<evidence type="ECO:0000256" key="1">
    <source>
        <dbReference type="ARBA" id="ARBA00022603"/>
    </source>
</evidence>
<dbReference type="NCBIfam" id="TIGR00095">
    <property type="entry name" value="16S rRNA (guanine(966)-N(2))-methyltransferase RsmD"/>
    <property type="match status" value="1"/>
</dbReference>
<evidence type="ECO:0000313" key="3">
    <source>
        <dbReference type="EMBL" id="GCE04415.1"/>
    </source>
</evidence>
<dbReference type="Pfam" id="PF03602">
    <property type="entry name" value="Cons_hypoth95"/>
    <property type="match status" value="2"/>
</dbReference>
<dbReference type="EMBL" id="BIFQ01000001">
    <property type="protein sequence ID" value="GCE04415.1"/>
    <property type="molecule type" value="Genomic_DNA"/>
</dbReference>